<dbReference type="PRINTS" id="PR01036">
    <property type="entry name" value="TCRTETB"/>
</dbReference>
<dbReference type="Gene3D" id="1.20.1250.20">
    <property type="entry name" value="MFS general substrate transporter like domains"/>
    <property type="match status" value="2"/>
</dbReference>
<keyword evidence="3" id="KW-1003">Cell membrane</keyword>
<sequence>MNATEEKSNNLTQELTESPKWWAMLGIGMGVFMFALDVHIVNLALPTLVQSFHTSFATIQWVPLSYLLMSTVFVLGAARLGDMWSKKWLYLGGLMAFTISSLLCGLAPTVGFLIGFRALQGLSAVFISALGPAIITQVFPEQERGRALGIISGIFFVGVALGPTVGGLLISLIGWRLIFFLNVPIGLVASLMVALVVPACASSQVKQDFDVLGALIMMVTLTCFALGMTLVQREGFGSLIEPYAFAIAAIGLGCFLLVESRHPQPMLDLGIFRSLELSLGLLLSLMTYVVTASVVFILPFFLELVKQYPAFETGLLLAEGPILAGLMAPVAGTLSDRFGERIISLIGLVLAVFGCLSLSTFDAQLTVPGYILRMAPFVLGVGMFQSPNQSAVMGLVPSERLGIASGLLSLSRTLGQTMGLSLTGVLFSLLIMTRTQAQPNINVTNVPIEALVFGVQMSFRLVALILMAATLLAAFLWWLKQRR</sequence>
<feature type="transmembrane region" description="Helical" evidence="7">
    <location>
        <begin position="457"/>
        <end position="479"/>
    </location>
</feature>
<evidence type="ECO:0000256" key="3">
    <source>
        <dbReference type="ARBA" id="ARBA00022475"/>
    </source>
</evidence>
<dbReference type="InterPro" id="IPR036259">
    <property type="entry name" value="MFS_trans_sf"/>
</dbReference>
<dbReference type="CDD" id="cd17321">
    <property type="entry name" value="MFS_MMR_MDR_like"/>
    <property type="match status" value="1"/>
</dbReference>
<feature type="transmembrane region" description="Helical" evidence="7">
    <location>
        <begin position="342"/>
        <end position="361"/>
    </location>
</feature>
<dbReference type="InterPro" id="IPR011701">
    <property type="entry name" value="MFS"/>
</dbReference>
<gene>
    <name evidence="9" type="ORF">MiSe_13660</name>
</gene>
<name>A0AAV3X7J0_9CYAN</name>
<dbReference type="EMBL" id="BLAY01000015">
    <property type="protein sequence ID" value="GET36615.1"/>
    <property type="molecule type" value="Genomic_DNA"/>
</dbReference>
<feature type="transmembrane region" description="Helical" evidence="7">
    <location>
        <begin position="279"/>
        <end position="302"/>
    </location>
</feature>
<keyword evidence="6 7" id="KW-0472">Membrane</keyword>
<dbReference type="SUPFAM" id="SSF103473">
    <property type="entry name" value="MFS general substrate transporter"/>
    <property type="match status" value="1"/>
</dbReference>
<proteinExistence type="predicted"/>
<comment type="subcellular location">
    <subcellularLocation>
        <location evidence="1">Cell membrane</location>
        <topology evidence="1">Multi-pass membrane protein</topology>
    </subcellularLocation>
</comment>
<dbReference type="AlphaFoldDB" id="A0AAV3X7J0"/>
<dbReference type="GO" id="GO:0005886">
    <property type="term" value="C:plasma membrane"/>
    <property type="evidence" value="ECO:0007669"/>
    <property type="project" value="UniProtKB-SubCell"/>
</dbReference>
<feature type="transmembrane region" description="Helical" evidence="7">
    <location>
        <begin position="177"/>
        <end position="197"/>
    </location>
</feature>
<feature type="transmembrane region" description="Helical" evidence="7">
    <location>
        <begin position="242"/>
        <end position="258"/>
    </location>
</feature>
<evidence type="ECO:0000259" key="8">
    <source>
        <dbReference type="PROSITE" id="PS50850"/>
    </source>
</evidence>
<evidence type="ECO:0000256" key="5">
    <source>
        <dbReference type="ARBA" id="ARBA00022989"/>
    </source>
</evidence>
<accession>A0AAV3X7J0</accession>
<protein>
    <submittedName>
        <fullName evidence="9">EmrB/QacA subfamily drug resistance transporter</fullName>
    </submittedName>
</protein>
<keyword evidence="5 7" id="KW-1133">Transmembrane helix</keyword>
<evidence type="ECO:0000256" key="4">
    <source>
        <dbReference type="ARBA" id="ARBA00022692"/>
    </source>
</evidence>
<evidence type="ECO:0000256" key="2">
    <source>
        <dbReference type="ARBA" id="ARBA00022448"/>
    </source>
</evidence>
<dbReference type="PROSITE" id="PS50850">
    <property type="entry name" value="MFS"/>
    <property type="match status" value="1"/>
</dbReference>
<dbReference type="InterPro" id="IPR020846">
    <property type="entry name" value="MFS_dom"/>
</dbReference>
<dbReference type="InterPro" id="IPR004638">
    <property type="entry name" value="EmrB-like"/>
</dbReference>
<keyword evidence="4 7" id="KW-0812">Transmembrane</keyword>
<feature type="transmembrane region" description="Helical" evidence="7">
    <location>
        <begin position="114"/>
        <end position="135"/>
    </location>
</feature>
<dbReference type="RefSeq" id="WP_226576556.1">
    <property type="nucleotide sequence ID" value="NZ_BLAY01000015.1"/>
</dbReference>
<reference evidence="9" key="1">
    <citation type="submission" date="2019-10" db="EMBL/GenBank/DDBJ databases">
        <title>Draft genome sequece of Microseira wollei NIES-4236.</title>
        <authorList>
            <person name="Yamaguchi H."/>
            <person name="Suzuki S."/>
            <person name="Kawachi M."/>
        </authorList>
    </citation>
    <scope>NUCLEOTIDE SEQUENCE</scope>
    <source>
        <strain evidence="9">NIES-4236</strain>
    </source>
</reference>
<dbReference type="Proteomes" id="UP001050975">
    <property type="component" value="Unassembled WGS sequence"/>
</dbReference>
<evidence type="ECO:0000256" key="1">
    <source>
        <dbReference type="ARBA" id="ARBA00004651"/>
    </source>
</evidence>
<dbReference type="Pfam" id="PF07690">
    <property type="entry name" value="MFS_1"/>
    <property type="match status" value="1"/>
</dbReference>
<organism evidence="9 10">
    <name type="scientific">Microseira wollei NIES-4236</name>
    <dbReference type="NCBI Taxonomy" id="2530354"/>
    <lineage>
        <taxon>Bacteria</taxon>
        <taxon>Bacillati</taxon>
        <taxon>Cyanobacteriota</taxon>
        <taxon>Cyanophyceae</taxon>
        <taxon>Oscillatoriophycideae</taxon>
        <taxon>Aerosakkonematales</taxon>
        <taxon>Aerosakkonemataceae</taxon>
        <taxon>Microseira</taxon>
    </lineage>
</organism>
<feature type="transmembrane region" description="Helical" evidence="7">
    <location>
        <begin position="209"/>
        <end position="230"/>
    </location>
</feature>
<feature type="transmembrane region" description="Helical" evidence="7">
    <location>
        <begin position="147"/>
        <end position="171"/>
    </location>
</feature>
<evidence type="ECO:0000256" key="7">
    <source>
        <dbReference type="SAM" id="Phobius"/>
    </source>
</evidence>
<evidence type="ECO:0000256" key="6">
    <source>
        <dbReference type="ARBA" id="ARBA00023136"/>
    </source>
</evidence>
<feature type="transmembrane region" description="Helical" evidence="7">
    <location>
        <begin position="61"/>
        <end position="81"/>
    </location>
</feature>
<evidence type="ECO:0000313" key="9">
    <source>
        <dbReference type="EMBL" id="GET36615.1"/>
    </source>
</evidence>
<dbReference type="GO" id="GO:0022857">
    <property type="term" value="F:transmembrane transporter activity"/>
    <property type="evidence" value="ECO:0007669"/>
    <property type="project" value="InterPro"/>
</dbReference>
<evidence type="ECO:0000313" key="10">
    <source>
        <dbReference type="Proteomes" id="UP001050975"/>
    </source>
</evidence>
<feature type="transmembrane region" description="Helical" evidence="7">
    <location>
        <begin position="314"/>
        <end position="335"/>
    </location>
</feature>
<comment type="caution">
    <text evidence="9">The sequence shown here is derived from an EMBL/GenBank/DDBJ whole genome shotgun (WGS) entry which is preliminary data.</text>
</comment>
<feature type="domain" description="Major facilitator superfamily (MFS) profile" evidence="8">
    <location>
        <begin position="23"/>
        <end position="481"/>
    </location>
</feature>
<feature type="transmembrane region" description="Helical" evidence="7">
    <location>
        <begin position="21"/>
        <end position="41"/>
    </location>
</feature>
<feature type="transmembrane region" description="Helical" evidence="7">
    <location>
        <begin position="88"/>
        <end position="108"/>
    </location>
</feature>
<keyword evidence="10" id="KW-1185">Reference proteome</keyword>
<dbReference type="NCBIfam" id="TIGR00711">
    <property type="entry name" value="efflux_EmrB"/>
    <property type="match status" value="1"/>
</dbReference>
<keyword evidence="2" id="KW-0813">Transport</keyword>
<dbReference type="PANTHER" id="PTHR42718:SF46">
    <property type="entry name" value="BLR6921 PROTEIN"/>
    <property type="match status" value="1"/>
</dbReference>
<dbReference type="PANTHER" id="PTHR42718">
    <property type="entry name" value="MAJOR FACILITATOR SUPERFAMILY MULTIDRUG TRANSPORTER MFSC"/>
    <property type="match status" value="1"/>
</dbReference>